<dbReference type="EMBL" id="GGEC01015896">
    <property type="protein sequence ID" value="MBW96379.1"/>
    <property type="molecule type" value="Transcribed_RNA"/>
</dbReference>
<reference evidence="2" key="1">
    <citation type="submission" date="2018-02" db="EMBL/GenBank/DDBJ databases">
        <title>Rhizophora mucronata_Transcriptome.</title>
        <authorList>
            <person name="Meera S.P."/>
            <person name="Sreeshan A."/>
            <person name="Augustine A."/>
        </authorList>
    </citation>
    <scope>NUCLEOTIDE SEQUENCE</scope>
    <source>
        <tissue evidence="2">Leaf</tissue>
    </source>
</reference>
<keyword evidence="1" id="KW-0812">Transmembrane</keyword>
<protein>
    <submittedName>
        <fullName evidence="2">Uncharacterized protein</fullName>
    </submittedName>
</protein>
<name>A0A2P2JSG4_RHIMU</name>
<organism evidence="2">
    <name type="scientific">Rhizophora mucronata</name>
    <name type="common">Asiatic mangrove</name>
    <dbReference type="NCBI Taxonomy" id="61149"/>
    <lineage>
        <taxon>Eukaryota</taxon>
        <taxon>Viridiplantae</taxon>
        <taxon>Streptophyta</taxon>
        <taxon>Embryophyta</taxon>
        <taxon>Tracheophyta</taxon>
        <taxon>Spermatophyta</taxon>
        <taxon>Magnoliopsida</taxon>
        <taxon>eudicotyledons</taxon>
        <taxon>Gunneridae</taxon>
        <taxon>Pentapetalae</taxon>
        <taxon>rosids</taxon>
        <taxon>fabids</taxon>
        <taxon>Malpighiales</taxon>
        <taxon>Rhizophoraceae</taxon>
        <taxon>Rhizophora</taxon>
    </lineage>
</organism>
<dbReference type="AlphaFoldDB" id="A0A2P2JSG4"/>
<feature type="transmembrane region" description="Helical" evidence="1">
    <location>
        <begin position="40"/>
        <end position="60"/>
    </location>
</feature>
<proteinExistence type="predicted"/>
<evidence type="ECO:0000256" key="1">
    <source>
        <dbReference type="SAM" id="Phobius"/>
    </source>
</evidence>
<sequence>MQDPGKDAQIGSPASFLLYSRFLNFKVSTQILFSWLPHPFCCYLFCLLLSTLHHTAFLLIDPPEPTFFNLTPCADENP</sequence>
<evidence type="ECO:0000313" key="2">
    <source>
        <dbReference type="EMBL" id="MBW96379.1"/>
    </source>
</evidence>
<keyword evidence="1" id="KW-0472">Membrane</keyword>
<accession>A0A2P2JSG4</accession>
<keyword evidence="1" id="KW-1133">Transmembrane helix</keyword>